<dbReference type="RefSeq" id="XP_005790855.1">
    <property type="nucleotide sequence ID" value="XM_005790798.1"/>
</dbReference>
<feature type="region of interest" description="Disordered" evidence="1">
    <location>
        <begin position="1"/>
        <end position="23"/>
    </location>
</feature>
<dbReference type="GeneID" id="17283695"/>
<evidence type="ECO:0000313" key="2">
    <source>
        <dbReference type="EnsemblProtists" id="EOD38426"/>
    </source>
</evidence>
<reference evidence="2" key="2">
    <citation type="submission" date="2024-10" db="UniProtKB">
        <authorList>
            <consortium name="EnsemblProtists"/>
        </authorList>
    </citation>
    <scope>IDENTIFICATION</scope>
</reference>
<dbReference type="EnsemblProtists" id="EOD38426">
    <property type="protein sequence ID" value="EOD38426"/>
    <property type="gene ID" value="EMIHUDRAFT_224486"/>
</dbReference>
<sequence length="98" mass="11067">MNIFAANKEKGKTFRPRRNHREGTKRYQLHKFAQATLGTGNLHEAVTLPAGEDPNEWLAVNTVDFFNEINLLYGVELIDKLMEGDKEKYTAGASGTDR</sequence>
<dbReference type="KEGG" id="ehx:EMIHUDRAFT_224486"/>
<dbReference type="Pfam" id="PF03637">
    <property type="entry name" value="Mob1_phocein"/>
    <property type="match status" value="1"/>
</dbReference>
<proteinExistence type="predicted"/>
<keyword evidence="3" id="KW-1185">Reference proteome</keyword>
<organism evidence="2 3">
    <name type="scientific">Emiliania huxleyi (strain CCMP1516)</name>
    <dbReference type="NCBI Taxonomy" id="280463"/>
    <lineage>
        <taxon>Eukaryota</taxon>
        <taxon>Haptista</taxon>
        <taxon>Haptophyta</taxon>
        <taxon>Prymnesiophyceae</taxon>
        <taxon>Isochrysidales</taxon>
        <taxon>Noelaerhabdaceae</taxon>
        <taxon>Emiliania</taxon>
    </lineage>
</organism>
<dbReference type="STRING" id="2903.R1FS06"/>
<evidence type="ECO:0000313" key="3">
    <source>
        <dbReference type="Proteomes" id="UP000013827"/>
    </source>
</evidence>
<reference evidence="3" key="1">
    <citation type="journal article" date="2013" name="Nature">
        <title>Pan genome of the phytoplankton Emiliania underpins its global distribution.</title>
        <authorList>
            <person name="Read B.A."/>
            <person name="Kegel J."/>
            <person name="Klute M.J."/>
            <person name="Kuo A."/>
            <person name="Lefebvre S.C."/>
            <person name="Maumus F."/>
            <person name="Mayer C."/>
            <person name="Miller J."/>
            <person name="Monier A."/>
            <person name="Salamov A."/>
            <person name="Young J."/>
            <person name="Aguilar M."/>
            <person name="Claverie J.M."/>
            <person name="Frickenhaus S."/>
            <person name="Gonzalez K."/>
            <person name="Herman E.K."/>
            <person name="Lin Y.C."/>
            <person name="Napier J."/>
            <person name="Ogata H."/>
            <person name="Sarno A.F."/>
            <person name="Shmutz J."/>
            <person name="Schroeder D."/>
            <person name="de Vargas C."/>
            <person name="Verret F."/>
            <person name="von Dassow P."/>
            <person name="Valentin K."/>
            <person name="Van de Peer Y."/>
            <person name="Wheeler G."/>
            <person name="Dacks J.B."/>
            <person name="Delwiche C.F."/>
            <person name="Dyhrman S.T."/>
            <person name="Glockner G."/>
            <person name="John U."/>
            <person name="Richards T."/>
            <person name="Worden A.Z."/>
            <person name="Zhang X."/>
            <person name="Grigoriev I.V."/>
            <person name="Allen A.E."/>
            <person name="Bidle K."/>
            <person name="Borodovsky M."/>
            <person name="Bowler C."/>
            <person name="Brownlee C."/>
            <person name="Cock J.M."/>
            <person name="Elias M."/>
            <person name="Gladyshev V.N."/>
            <person name="Groth M."/>
            <person name="Guda C."/>
            <person name="Hadaegh A."/>
            <person name="Iglesias-Rodriguez M.D."/>
            <person name="Jenkins J."/>
            <person name="Jones B.M."/>
            <person name="Lawson T."/>
            <person name="Leese F."/>
            <person name="Lindquist E."/>
            <person name="Lobanov A."/>
            <person name="Lomsadze A."/>
            <person name="Malik S.B."/>
            <person name="Marsh M.E."/>
            <person name="Mackinder L."/>
            <person name="Mock T."/>
            <person name="Mueller-Roeber B."/>
            <person name="Pagarete A."/>
            <person name="Parker M."/>
            <person name="Probert I."/>
            <person name="Quesneville H."/>
            <person name="Raines C."/>
            <person name="Rensing S.A."/>
            <person name="Riano-Pachon D.M."/>
            <person name="Richier S."/>
            <person name="Rokitta S."/>
            <person name="Shiraiwa Y."/>
            <person name="Soanes D.M."/>
            <person name="van der Giezen M."/>
            <person name="Wahlund T.M."/>
            <person name="Williams B."/>
            <person name="Wilson W."/>
            <person name="Wolfe G."/>
            <person name="Wurch L.L."/>
        </authorList>
    </citation>
    <scope>NUCLEOTIDE SEQUENCE</scope>
</reference>
<protein>
    <submittedName>
        <fullName evidence="2">Uncharacterized protein</fullName>
    </submittedName>
</protein>
<dbReference type="HOGENOM" id="CLU_176505_1_0_1"/>
<dbReference type="eggNOG" id="KOG0440">
    <property type="taxonomic scope" value="Eukaryota"/>
</dbReference>
<name>A0A0D3KRP1_EMIH1</name>
<dbReference type="PANTHER" id="PTHR22599">
    <property type="entry name" value="MPS ONE BINDER KINASE ACTIVATOR-LIKE MOB"/>
    <property type="match status" value="1"/>
</dbReference>
<dbReference type="AlphaFoldDB" id="A0A0D3KRP1"/>
<accession>A0A0D3KRP1</accession>
<dbReference type="SUPFAM" id="SSF101152">
    <property type="entry name" value="Mob1/phocein"/>
    <property type="match status" value="1"/>
</dbReference>
<dbReference type="Proteomes" id="UP000013827">
    <property type="component" value="Unassembled WGS sequence"/>
</dbReference>
<dbReference type="Gene3D" id="1.20.140.30">
    <property type="entry name" value="MOB kinase activator"/>
    <property type="match status" value="1"/>
</dbReference>
<dbReference type="PaxDb" id="2903-EOD38426"/>
<evidence type="ECO:0000256" key="1">
    <source>
        <dbReference type="SAM" id="MobiDB-lite"/>
    </source>
</evidence>
<dbReference type="InterPro" id="IPR036703">
    <property type="entry name" value="MOB_kinase_act_sf"/>
</dbReference>
<dbReference type="InterPro" id="IPR005301">
    <property type="entry name" value="MOB_kinase_act_fam"/>
</dbReference>